<dbReference type="NCBIfam" id="TIGR01614">
    <property type="entry name" value="PME_inhib"/>
    <property type="match status" value="1"/>
</dbReference>
<comment type="similarity">
    <text evidence="3">Belongs to the PMEI family.</text>
</comment>
<dbReference type="Pfam" id="PF04043">
    <property type="entry name" value="PMEI"/>
    <property type="match status" value="1"/>
</dbReference>
<evidence type="ECO:0000256" key="1">
    <source>
        <dbReference type="ARBA" id="ARBA00022729"/>
    </source>
</evidence>
<dbReference type="PANTHER" id="PTHR36710:SF8">
    <property type="entry name" value="PECTINESTERASE INHIBITOR-LIKE"/>
    <property type="match status" value="1"/>
</dbReference>
<evidence type="ECO:0000256" key="4">
    <source>
        <dbReference type="SAM" id="SignalP"/>
    </source>
</evidence>
<dbReference type="CDD" id="cd15797">
    <property type="entry name" value="PMEI"/>
    <property type="match status" value="1"/>
</dbReference>
<dbReference type="EMBL" id="CACSLK010027624">
    <property type="protein sequence ID" value="CAA0826781.1"/>
    <property type="molecule type" value="Genomic_DNA"/>
</dbReference>
<dbReference type="OrthoDB" id="912659at2759"/>
<dbReference type="SMART" id="SM00856">
    <property type="entry name" value="PMEI"/>
    <property type="match status" value="1"/>
</dbReference>
<dbReference type="SUPFAM" id="SSF101148">
    <property type="entry name" value="Plant invertase/pectin methylesterase inhibitor"/>
    <property type="match status" value="1"/>
</dbReference>
<accession>A0A9N7NA78</accession>
<dbReference type="InterPro" id="IPR052421">
    <property type="entry name" value="PCW_Enzyme_Inhibitor"/>
</dbReference>
<evidence type="ECO:0000259" key="5">
    <source>
        <dbReference type="SMART" id="SM00856"/>
    </source>
</evidence>
<dbReference type="PANTHER" id="PTHR36710">
    <property type="entry name" value="PECTINESTERASE INHIBITOR-LIKE"/>
    <property type="match status" value="1"/>
</dbReference>
<evidence type="ECO:0000313" key="7">
    <source>
        <dbReference type="Proteomes" id="UP001153555"/>
    </source>
</evidence>
<proteinExistence type="inferred from homology"/>
<dbReference type="InterPro" id="IPR035513">
    <property type="entry name" value="Invertase/methylesterase_inhib"/>
</dbReference>
<keyword evidence="2" id="KW-1015">Disulfide bond</keyword>
<feature type="domain" description="Pectinesterase inhibitor" evidence="5">
    <location>
        <begin position="31"/>
        <end position="177"/>
    </location>
</feature>
<evidence type="ECO:0000313" key="6">
    <source>
        <dbReference type="EMBL" id="CAA0826781.1"/>
    </source>
</evidence>
<dbReference type="AlphaFoldDB" id="A0A9N7NA78"/>
<name>A0A9N7NA78_STRHE</name>
<evidence type="ECO:0000256" key="3">
    <source>
        <dbReference type="ARBA" id="ARBA00038471"/>
    </source>
</evidence>
<dbReference type="InterPro" id="IPR034086">
    <property type="entry name" value="PMEI_plant"/>
</dbReference>
<dbReference type="GO" id="GO:0046910">
    <property type="term" value="F:pectinesterase inhibitor activity"/>
    <property type="evidence" value="ECO:0007669"/>
    <property type="project" value="InterPro"/>
</dbReference>
<evidence type="ECO:0000256" key="2">
    <source>
        <dbReference type="ARBA" id="ARBA00023157"/>
    </source>
</evidence>
<gene>
    <name evidence="6" type="ORF">SHERM_01976</name>
</gene>
<reference evidence="6" key="1">
    <citation type="submission" date="2019-12" db="EMBL/GenBank/DDBJ databases">
        <authorList>
            <person name="Scholes J."/>
        </authorList>
    </citation>
    <scope>NUCLEOTIDE SEQUENCE</scope>
</reference>
<feature type="chain" id="PRO_5040158396" description="Pectinesterase inhibitor domain-containing protein" evidence="4">
    <location>
        <begin position="20"/>
        <end position="183"/>
    </location>
</feature>
<dbReference type="Proteomes" id="UP001153555">
    <property type="component" value="Unassembled WGS sequence"/>
</dbReference>
<feature type="signal peptide" evidence="4">
    <location>
        <begin position="1"/>
        <end position="19"/>
    </location>
</feature>
<keyword evidence="7" id="KW-1185">Reference proteome</keyword>
<dbReference type="InterPro" id="IPR006501">
    <property type="entry name" value="Pectinesterase_inhib_dom"/>
</dbReference>
<protein>
    <recommendedName>
        <fullName evidence="5">Pectinesterase inhibitor domain-containing protein</fullName>
    </recommendedName>
</protein>
<sequence length="183" mass="19281">MANSYAFFGFASCLALSIASITGRGGILFTSAATLVDNVCYKTHDSHLCASIISSDPRSAKATIAIVLAADIVDLASYAATNTKFKIHSLLESEKDPVRASLLSLCDTLYAQSIGFLRDAGRELKSGDHIGFELHGYQVSQSASNCEVGFSKPSVGKSPITDENRRLGALGEIIGAIGTMLSQ</sequence>
<keyword evidence="1 4" id="KW-0732">Signal</keyword>
<dbReference type="Gene3D" id="1.20.140.40">
    <property type="entry name" value="Invertase/pectin methylesterase inhibitor family protein"/>
    <property type="match status" value="1"/>
</dbReference>
<organism evidence="6 7">
    <name type="scientific">Striga hermonthica</name>
    <name type="common">Purple witchweed</name>
    <name type="synonym">Buchnera hermonthica</name>
    <dbReference type="NCBI Taxonomy" id="68872"/>
    <lineage>
        <taxon>Eukaryota</taxon>
        <taxon>Viridiplantae</taxon>
        <taxon>Streptophyta</taxon>
        <taxon>Embryophyta</taxon>
        <taxon>Tracheophyta</taxon>
        <taxon>Spermatophyta</taxon>
        <taxon>Magnoliopsida</taxon>
        <taxon>eudicotyledons</taxon>
        <taxon>Gunneridae</taxon>
        <taxon>Pentapetalae</taxon>
        <taxon>asterids</taxon>
        <taxon>lamiids</taxon>
        <taxon>Lamiales</taxon>
        <taxon>Orobanchaceae</taxon>
        <taxon>Buchnereae</taxon>
        <taxon>Striga</taxon>
    </lineage>
</organism>
<comment type="caution">
    <text evidence="6">The sequence shown here is derived from an EMBL/GenBank/DDBJ whole genome shotgun (WGS) entry which is preliminary data.</text>
</comment>